<evidence type="ECO:0000313" key="7">
    <source>
        <dbReference type="Proteomes" id="UP000326396"/>
    </source>
</evidence>
<gene>
    <name evidence="6" type="ORF">E3N88_32610</name>
</gene>
<evidence type="ECO:0000313" key="6">
    <source>
        <dbReference type="EMBL" id="KAD3337090.1"/>
    </source>
</evidence>
<feature type="domain" description="SWIM-type" evidence="5">
    <location>
        <begin position="1"/>
        <end position="39"/>
    </location>
</feature>
<organism evidence="6 7">
    <name type="scientific">Mikania micrantha</name>
    <name type="common">bitter vine</name>
    <dbReference type="NCBI Taxonomy" id="192012"/>
    <lineage>
        <taxon>Eukaryota</taxon>
        <taxon>Viridiplantae</taxon>
        <taxon>Streptophyta</taxon>
        <taxon>Embryophyta</taxon>
        <taxon>Tracheophyta</taxon>
        <taxon>Spermatophyta</taxon>
        <taxon>Magnoliopsida</taxon>
        <taxon>eudicotyledons</taxon>
        <taxon>Gunneridae</taxon>
        <taxon>Pentapetalae</taxon>
        <taxon>asterids</taxon>
        <taxon>campanulids</taxon>
        <taxon>Asterales</taxon>
        <taxon>Asteraceae</taxon>
        <taxon>Asteroideae</taxon>
        <taxon>Heliantheae alliance</taxon>
        <taxon>Eupatorieae</taxon>
        <taxon>Mikania</taxon>
    </lineage>
</organism>
<dbReference type="GO" id="GO:0008270">
    <property type="term" value="F:zinc ion binding"/>
    <property type="evidence" value="ECO:0007669"/>
    <property type="project" value="UniProtKB-KW"/>
</dbReference>
<keyword evidence="3" id="KW-0862">Zinc</keyword>
<comment type="caution">
    <text evidence="6">The sequence shown here is derived from an EMBL/GenBank/DDBJ whole genome shotgun (WGS) entry which is preliminary data.</text>
</comment>
<sequence>MTVITTTLLNTSGKKCTCRKWQTQIFPCSHVVVVCRHRDGLPHEIVDARFHTFTYRQQHGGHYYPLRHKALENPRRPIKSYHTMWKEMYYVSYYVYEPLGINSHCLESQLFGLSVLAMPNDDPHVQVPSLVKLYPVYIEIDFAFQDYHQ</sequence>
<evidence type="ECO:0000259" key="5">
    <source>
        <dbReference type="PROSITE" id="PS50966"/>
    </source>
</evidence>
<evidence type="ECO:0000256" key="3">
    <source>
        <dbReference type="ARBA" id="ARBA00022833"/>
    </source>
</evidence>
<dbReference type="AlphaFoldDB" id="A0A5N6M914"/>
<evidence type="ECO:0000256" key="2">
    <source>
        <dbReference type="ARBA" id="ARBA00022771"/>
    </source>
</evidence>
<keyword evidence="1" id="KW-0479">Metal-binding</keyword>
<keyword evidence="2 4" id="KW-0863">Zinc-finger</keyword>
<accession>A0A5N6M914</accession>
<dbReference type="Pfam" id="PF04434">
    <property type="entry name" value="SWIM"/>
    <property type="match status" value="1"/>
</dbReference>
<dbReference type="InterPro" id="IPR007527">
    <property type="entry name" value="Znf_SWIM"/>
</dbReference>
<protein>
    <recommendedName>
        <fullName evidence="5">SWIM-type domain-containing protein</fullName>
    </recommendedName>
</protein>
<name>A0A5N6M914_9ASTR</name>
<dbReference type="OrthoDB" id="1747431at2759"/>
<dbReference type="InterPro" id="IPR006564">
    <property type="entry name" value="Znf_PMZ"/>
</dbReference>
<reference evidence="6 7" key="1">
    <citation type="submission" date="2019-05" db="EMBL/GenBank/DDBJ databases">
        <title>Mikania micrantha, genome provides insights into the molecular mechanism of rapid growth.</title>
        <authorList>
            <person name="Liu B."/>
        </authorList>
    </citation>
    <scope>NUCLEOTIDE SEQUENCE [LARGE SCALE GENOMIC DNA]</scope>
    <source>
        <strain evidence="6">NLD-2019</strain>
        <tissue evidence="6">Leaf</tissue>
    </source>
</reference>
<proteinExistence type="predicted"/>
<evidence type="ECO:0000256" key="4">
    <source>
        <dbReference type="PROSITE-ProRule" id="PRU00325"/>
    </source>
</evidence>
<dbReference type="EMBL" id="SZYD01000016">
    <property type="protein sequence ID" value="KAD3337090.1"/>
    <property type="molecule type" value="Genomic_DNA"/>
</dbReference>
<keyword evidence="7" id="KW-1185">Reference proteome</keyword>
<dbReference type="PROSITE" id="PS50966">
    <property type="entry name" value="ZF_SWIM"/>
    <property type="match status" value="1"/>
</dbReference>
<dbReference type="SMART" id="SM00575">
    <property type="entry name" value="ZnF_PMZ"/>
    <property type="match status" value="1"/>
</dbReference>
<dbReference type="Proteomes" id="UP000326396">
    <property type="component" value="Linkage Group LG6"/>
</dbReference>
<evidence type="ECO:0000256" key="1">
    <source>
        <dbReference type="ARBA" id="ARBA00022723"/>
    </source>
</evidence>